<dbReference type="InterPro" id="IPR000792">
    <property type="entry name" value="Tscrpt_reg_LuxR_C"/>
</dbReference>
<dbReference type="PANTHER" id="PTHR11941:SF54">
    <property type="entry name" value="ENOYL-COA HYDRATASE, MITOCHONDRIAL"/>
    <property type="match status" value="1"/>
</dbReference>
<evidence type="ECO:0000313" key="2">
    <source>
        <dbReference type="EMBL" id="SMD22910.1"/>
    </source>
</evidence>
<feature type="domain" description="HTH luxR-type" evidence="1">
    <location>
        <begin position="13"/>
        <end position="45"/>
    </location>
</feature>
<dbReference type="AlphaFoldDB" id="A0A1Y5Y017"/>
<dbReference type="Pfam" id="PF00196">
    <property type="entry name" value="GerE"/>
    <property type="match status" value="1"/>
</dbReference>
<dbReference type="EMBL" id="FWXV01000008">
    <property type="protein sequence ID" value="SMD22910.1"/>
    <property type="molecule type" value="Genomic_DNA"/>
</dbReference>
<dbReference type="RefSeq" id="WP_160096965.1">
    <property type="nucleotide sequence ID" value="NZ_FWXV01000008.1"/>
</dbReference>
<dbReference type="GO" id="GO:0006635">
    <property type="term" value="P:fatty acid beta-oxidation"/>
    <property type="evidence" value="ECO:0007669"/>
    <property type="project" value="TreeGrafter"/>
</dbReference>
<dbReference type="GO" id="GO:0003677">
    <property type="term" value="F:DNA binding"/>
    <property type="evidence" value="ECO:0007669"/>
    <property type="project" value="InterPro"/>
</dbReference>
<sequence>MAQLPAPDVAVYTNTQIARELVLSAKTIEAHLTRIFAKMQNDHRRSQAEVRVTARSPRVRLDHDGDGVAVVTFDSPPDNLYDEVMHDQLSSVIADFQAVPPRAVLFRAEGRMVSAGVDVNFFHTSPPRTLVQQLVAVTSAVESLPCPTVFAAHGLCLTWAFELALGCDLILASDRASFGLVERVIGLTPIMGGTQRLAERAGIGRAKQMVLTGDLFSARTLERWNVVNQVLSSSSFDQQVRRIVSSMAEGPPRAHAATKQVLARYRVAGVAGADEDLPSIAAALFDTHDFQDAVRSFLRHGPGHAVFTGD</sequence>
<evidence type="ECO:0000259" key="1">
    <source>
        <dbReference type="Pfam" id="PF00196"/>
    </source>
</evidence>
<protein>
    <submittedName>
        <fullName evidence="2">Enoyl-CoA hydratase/carnithine racemase</fullName>
    </submittedName>
</protein>
<dbReference type="InterPro" id="IPR036388">
    <property type="entry name" value="WH-like_DNA-bd_sf"/>
</dbReference>
<dbReference type="SUPFAM" id="SSF46894">
    <property type="entry name" value="C-terminal effector domain of the bipartite response regulators"/>
    <property type="match status" value="1"/>
</dbReference>
<dbReference type="Pfam" id="PF00378">
    <property type="entry name" value="ECH_1"/>
    <property type="match status" value="1"/>
</dbReference>
<dbReference type="Proteomes" id="UP000192674">
    <property type="component" value="Unassembled WGS sequence"/>
</dbReference>
<reference evidence="2 3" key="1">
    <citation type="submission" date="2017-04" db="EMBL/GenBank/DDBJ databases">
        <authorList>
            <person name="Afonso C.L."/>
            <person name="Miller P.J."/>
            <person name="Scott M.A."/>
            <person name="Spackman E."/>
            <person name="Goraichik I."/>
            <person name="Dimitrov K.M."/>
            <person name="Suarez D.L."/>
            <person name="Swayne D.E."/>
        </authorList>
    </citation>
    <scope>NUCLEOTIDE SEQUENCE [LARGE SCALE GENOMIC DNA]</scope>
    <source>
        <strain evidence="2 3">DSM 43828</strain>
    </source>
</reference>
<dbReference type="GO" id="GO:0003824">
    <property type="term" value="F:catalytic activity"/>
    <property type="evidence" value="ECO:0007669"/>
    <property type="project" value="UniProtKB-ARBA"/>
</dbReference>
<keyword evidence="3" id="KW-1185">Reference proteome</keyword>
<evidence type="ECO:0000313" key="3">
    <source>
        <dbReference type="Proteomes" id="UP000192674"/>
    </source>
</evidence>
<name>A0A1Y5Y017_KIBAR</name>
<dbReference type="GO" id="GO:0006355">
    <property type="term" value="P:regulation of DNA-templated transcription"/>
    <property type="evidence" value="ECO:0007669"/>
    <property type="project" value="InterPro"/>
</dbReference>
<dbReference type="PANTHER" id="PTHR11941">
    <property type="entry name" value="ENOYL-COA HYDRATASE-RELATED"/>
    <property type="match status" value="1"/>
</dbReference>
<accession>A0A1Y5Y017</accession>
<organism evidence="2 3">
    <name type="scientific">Kibdelosporangium aridum</name>
    <dbReference type="NCBI Taxonomy" id="2030"/>
    <lineage>
        <taxon>Bacteria</taxon>
        <taxon>Bacillati</taxon>
        <taxon>Actinomycetota</taxon>
        <taxon>Actinomycetes</taxon>
        <taxon>Pseudonocardiales</taxon>
        <taxon>Pseudonocardiaceae</taxon>
        <taxon>Kibdelosporangium</taxon>
    </lineage>
</organism>
<dbReference type="InterPro" id="IPR001753">
    <property type="entry name" value="Enoyl-CoA_hydra/iso"/>
</dbReference>
<dbReference type="SUPFAM" id="SSF52096">
    <property type="entry name" value="ClpP/crotonase"/>
    <property type="match status" value="1"/>
</dbReference>
<dbReference type="Gene3D" id="3.90.226.10">
    <property type="entry name" value="2-enoyl-CoA Hydratase, Chain A, domain 1"/>
    <property type="match status" value="1"/>
</dbReference>
<dbReference type="InterPro" id="IPR029045">
    <property type="entry name" value="ClpP/crotonase-like_dom_sf"/>
</dbReference>
<dbReference type="CDD" id="cd06558">
    <property type="entry name" value="crotonase-like"/>
    <property type="match status" value="1"/>
</dbReference>
<dbReference type="OrthoDB" id="8452484at2"/>
<dbReference type="InterPro" id="IPR016032">
    <property type="entry name" value="Sig_transdc_resp-reg_C-effctor"/>
</dbReference>
<proteinExistence type="predicted"/>
<dbReference type="Gene3D" id="1.10.10.10">
    <property type="entry name" value="Winged helix-like DNA-binding domain superfamily/Winged helix DNA-binding domain"/>
    <property type="match status" value="1"/>
</dbReference>
<gene>
    <name evidence="2" type="ORF">SAMN05661093_07691</name>
</gene>